<gene>
    <name evidence="3" type="ORF">ACFFHF_22290</name>
</gene>
<evidence type="ECO:0000259" key="2">
    <source>
        <dbReference type="PROSITE" id="PS51833"/>
    </source>
</evidence>
<proteinExistence type="predicted"/>
<accession>A0ABV6KX68</accession>
<dbReference type="Gene3D" id="3.20.20.450">
    <property type="entry name" value="EAL domain"/>
    <property type="match status" value="1"/>
</dbReference>
<feature type="domain" description="HDOD" evidence="2">
    <location>
        <begin position="128"/>
        <end position="319"/>
    </location>
</feature>
<feature type="domain" description="EAL" evidence="1">
    <location>
        <begin position="1"/>
        <end position="134"/>
    </location>
</feature>
<evidence type="ECO:0000313" key="4">
    <source>
        <dbReference type="Proteomes" id="UP001589738"/>
    </source>
</evidence>
<dbReference type="InterPro" id="IPR035919">
    <property type="entry name" value="EAL_sf"/>
</dbReference>
<keyword evidence="4" id="KW-1185">Reference proteome</keyword>
<name>A0ABV6KX68_9BACI</name>
<dbReference type="PROSITE" id="PS51833">
    <property type="entry name" value="HDOD"/>
    <property type="match status" value="1"/>
</dbReference>
<dbReference type="RefSeq" id="WP_377059097.1">
    <property type="nucleotide sequence ID" value="NZ_JBHLUU010000126.1"/>
</dbReference>
<dbReference type="Proteomes" id="UP001589738">
    <property type="component" value="Unassembled WGS sequence"/>
</dbReference>
<dbReference type="InterPro" id="IPR052340">
    <property type="entry name" value="RNase_Y/CdgJ"/>
</dbReference>
<dbReference type="Gene3D" id="1.10.3210.10">
    <property type="entry name" value="Hypothetical protein af1432"/>
    <property type="match status" value="1"/>
</dbReference>
<dbReference type="Pfam" id="PF08668">
    <property type="entry name" value="HDOD"/>
    <property type="match status" value="1"/>
</dbReference>
<dbReference type="InterPro" id="IPR001633">
    <property type="entry name" value="EAL_dom"/>
</dbReference>
<organism evidence="3 4">
    <name type="scientific">Robertmurraya beringensis</name>
    <dbReference type="NCBI Taxonomy" id="641660"/>
    <lineage>
        <taxon>Bacteria</taxon>
        <taxon>Bacillati</taxon>
        <taxon>Bacillota</taxon>
        <taxon>Bacilli</taxon>
        <taxon>Bacillales</taxon>
        <taxon>Bacillaceae</taxon>
        <taxon>Robertmurraya</taxon>
    </lineage>
</organism>
<sequence>MRLPSYVCSKKIVIELVETTRPSRNLLEIIKEMKKSQYRISINSSMLDELNPYSKDILEQTDYVKVDFQKTDKNVRKHINKKALATDTILIAEKIETSEEYLEAKSNGYSLFQGYYFSKPAIFSTFDIPAYFTSYVEMRAFISKEKTSVNDIVEFIERDPSLSYKILKLINSPANKLKEKIYHIRQAVKQFGPFEIENWIYVLAAREELTQTSNVSIDVAKLCLTRGKLCEKIGRLRNDQSEKIPGYFMTGIFSFMNGLKAFPIEKMTDSLPLNEEMIQALMGVQNEYKDVLDLAVAVEKAQWKIIGDICKKLEIMETDLFKLYAEAINWSNRMVVEDICYL</sequence>
<evidence type="ECO:0000259" key="1">
    <source>
        <dbReference type="PROSITE" id="PS50883"/>
    </source>
</evidence>
<dbReference type="InterPro" id="IPR013976">
    <property type="entry name" value="HDOD"/>
</dbReference>
<comment type="caution">
    <text evidence="3">The sequence shown here is derived from an EMBL/GenBank/DDBJ whole genome shotgun (WGS) entry which is preliminary data.</text>
</comment>
<dbReference type="SUPFAM" id="SSF109604">
    <property type="entry name" value="HD-domain/PDEase-like"/>
    <property type="match status" value="1"/>
</dbReference>
<dbReference type="PROSITE" id="PS50883">
    <property type="entry name" value="EAL"/>
    <property type="match status" value="1"/>
</dbReference>
<dbReference type="PANTHER" id="PTHR33525:SF4">
    <property type="entry name" value="CYCLIC DI-GMP PHOSPHODIESTERASE CDGJ"/>
    <property type="match status" value="1"/>
</dbReference>
<dbReference type="SUPFAM" id="SSF141868">
    <property type="entry name" value="EAL domain-like"/>
    <property type="match status" value="1"/>
</dbReference>
<reference evidence="3 4" key="1">
    <citation type="submission" date="2024-09" db="EMBL/GenBank/DDBJ databases">
        <authorList>
            <person name="Sun Q."/>
            <person name="Mori K."/>
        </authorList>
    </citation>
    <scope>NUCLEOTIDE SEQUENCE [LARGE SCALE GENOMIC DNA]</scope>
    <source>
        <strain evidence="3 4">CGMCC 1.9126</strain>
    </source>
</reference>
<dbReference type="EMBL" id="JBHLUU010000126">
    <property type="protein sequence ID" value="MFC0477922.1"/>
    <property type="molecule type" value="Genomic_DNA"/>
</dbReference>
<evidence type="ECO:0000313" key="3">
    <source>
        <dbReference type="EMBL" id="MFC0477922.1"/>
    </source>
</evidence>
<dbReference type="PANTHER" id="PTHR33525">
    <property type="match status" value="1"/>
</dbReference>
<protein>
    <submittedName>
        <fullName evidence="3">EAL and HDOD domain-containing protein</fullName>
    </submittedName>
</protein>